<sequence length="227" mass="25211">MGHRALYPGQEPFLEAWVQHAPSHPNQCMVEQKKTQALVKQMVQGLPKDMALPCLSLTQTSLREHSASQEPFSTADSNSNGPRLCSSLRKAQRLPWRPRKLGDKGGTAEPQQRDVPKAQLTDLLFLATGLRPTFFSISIYSLLTVPPCRKPLDPNPSTSHHINLLTNPGHTLVVLAILLPMQSLHLAKKRPPPTTVYMVTHRPPSESTLGIPPSNTVMQWIKCHFTS</sequence>
<comment type="caution">
    <text evidence="2">The sequence shown here is derived from an EMBL/GenBank/DDBJ whole genome shotgun (WGS) entry which is preliminary data.</text>
</comment>
<accession>A0ABQ9UD49</accession>
<keyword evidence="3" id="KW-1185">Reference proteome</keyword>
<evidence type="ECO:0000256" key="1">
    <source>
        <dbReference type="SAM" id="MobiDB-lite"/>
    </source>
</evidence>
<feature type="compositionally biased region" description="Basic residues" evidence="1">
    <location>
        <begin position="90"/>
        <end position="99"/>
    </location>
</feature>
<proteinExistence type="predicted"/>
<reference evidence="2 3" key="1">
    <citation type="submission" date="2023-05" db="EMBL/GenBank/DDBJ databases">
        <title>B98-5 Cell Line De Novo Hybrid Assembly: An Optical Mapping Approach.</title>
        <authorList>
            <person name="Kananen K."/>
            <person name="Auerbach J.A."/>
            <person name="Kautto E."/>
            <person name="Blachly J.S."/>
        </authorList>
    </citation>
    <scope>NUCLEOTIDE SEQUENCE [LARGE SCALE GENOMIC DNA]</scope>
    <source>
        <strain evidence="2">B95-8</strain>
        <tissue evidence="2">Cell line</tissue>
    </source>
</reference>
<evidence type="ECO:0000313" key="3">
    <source>
        <dbReference type="Proteomes" id="UP001266305"/>
    </source>
</evidence>
<evidence type="ECO:0000313" key="2">
    <source>
        <dbReference type="EMBL" id="KAK2094992.1"/>
    </source>
</evidence>
<gene>
    <name evidence="2" type="ORF">P7K49_026408</name>
</gene>
<protein>
    <submittedName>
        <fullName evidence="2">Uncharacterized protein</fullName>
    </submittedName>
</protein>
<feature type="compositionally biased region" description="Polar residues" evidence="1">
    <location>
        <begin position="68"/>
        <end position="81"/>
    </location>
</feature>
<name>A0ABQ9UD49_SAGOE</name>
<dbReference type="Proteomes" id="UP001266305">
    <property type="component" value="Unassembled WGS sequence"/>
</dbReference>
<feature type="region of interest" description="Disordered" evidence="1">
    <location>
        <begin position="63"/>
        <end position="115"/>
    </location>
</feature>
<dbReference type="EMBL" id="JASSZA010000013">
    <property type="protein sequence ID" value="KAK2094992.1"/>
    <property type="molecule type" value="Genomic_DNA"/>
</dbReference>
<organism evidence="2 3">
    <name type="scientific">Saguinus oedipus</name>
    <name type="common">Cotton-top tamarin</name>
    <name type="synonym">Oedipomidas oedipus</name>
    <dbReference type="NCBI Taxonomy" id="9490"/>
    <lineage>
        <taxon>Eukaryota</taxon>
        <taxon>Metazoa</taxon>
        <taxon>Chordata</taxon>
        <taxon>Craniata</taxon>
        <taxon>Vertebrata</taxon>
        <taxon>Euteleostomi</taxon>
        <taxon>Mammalia</taxon>
        <taxon>Eutheria</taxon>
        <taxon>Euarchontoglires</taxon>
        <taxon>Primates</taxon>
        <taxon>Haplorrhini</taxon>
        <taxon>Platyrrhini</taxon>
        <taxon>Cebidae</taxon>
        <taxon>Callitrichinae</taxon>
        <taxon>Saguinus</taxon>
    </lineage>
</organism>